<dbReference type="Gene3D" id="2.60.40.10">
    <property type="entry name" value="Immunoglobulins"/>
    <property type="match status" value="1"/>
</dbReference>
<proteinExistence type="predicted"/>
<feature type="transmembrane region" description="Helical" evidence="2">
    <location>
        <begin position="170"/>
        <end position="195"/>
    </location>
</feature>
<keyword evidence="2" id="KW-0472">Membrane</keyword>
<dbReference type="InterPro" id="IPR013783">
    <property type="entry name" value="Ig-like_fold"/>
</dbReference>
<feature type="chain" id="PRO_5044669486" evidence="3">
    <location>
        <begin position="19"/>
        <end position="327"/>
    </location>
</feature>
<dbReference type="OrthoDB" id="9947981at2759"/>
<evidence type="ECO:0000313" key="5">
    <source>
        <dbReference type="EMBL" id="KAG9262542.1"/>
    </source>
</evidence>
<dbReference type="AlphaFoldDB" id="A0A8B9KR11"/>
<gene>
    <name evidence="5" type="ORF">AMEX_G24320</name>
</gene>
<dbReference type="PANTHER" id="PTHR37996">
    <property type="entry name" value="B- AND T-LYMPHOCYTE ATTENUATOR"/>
    <property type="match status" value="1"/>
</dbReference>
<protein>
    <submittedName>
        <fullName evidence="6">Uncharacterized LOC103042156</fullName>
    </submittedName>
</protein>
<dbReference type="PROSITE" id="PS50835">
    <property type="entry name" value="IG_LIKE"/>
    <property type="match status" value="1"/>
</dbReference>
<sequence length="327" mass="36899">MASSVFLSFSIIFTILQGLTLITSGNCNETELNCIPSIRVPRNTVWTVSENTTLKINCTIDIKSNCWQNLVASWCRINDKNECLPMNQPNHTATEWRNISGDQQMFILIFWNLSKQDAGLYRCLTHAPVSTSGHTIRVNVTEYITHSEVIQNENKTTNGTREESSDMAWLWPYVYISSGIIVLVLTVIVVALLLLRCRGSKERKQRKEQIAENQFSVAHTPSFSPRVRSTLQPGNTHSLPPQLSPTSDLIYGNAPIRASSQKDRHSRGHPANHAAKPRRGHDHFTEELEDEDNPLVYASLNHKVMPRPPVRVTLPEETSEYAAIRVS</sequence>
<evidence type="ECO:0000313" key="7">
    <source>
        <dbReference type="Proteomes" id="UP000694621"/>
    </source>
</evidence>
<feature type="compositionally biased region" description="Polar residues" evidence="1">
    <location>
        <begin position="211"/>
        <end position="247"/>
    </location>
</feature>
<dbReference type="GO" id="GO:0002768">
    <property type="term" value="P:immune response-regulating cell surface receptor signaling pathway"/>
    <property type="evidence" value="ECO:0007669"/>
    <property type="project" value="InterPro"/>
</dbReference>
<keyword evidence="2" id="KW-0812">Transmembrane</keyword>
<keyword evidence="3" id="KW-0732">Signal</keyword>
<evidence type="ECO:0000259" key="4">
    <source>
        <dbReference type="PROSITE" id="PS50835"/>
    </source>
</evidence>
<dbReference type="EMBL" id="JAICCE010000021">
    <property type="protein sequence ID" value="KAG9262542.1"/>
    <property type="molecule type" value="Genomic_DNA"/>
</dbReference>
<dbReference type="InterPro" id="IPR007110">
    <property type="entry name" value="Ig-like_dom"/>
</dbReference>
<reference evidence="6" key="2">
    <citation type="submission" date="2025-05" db="UniProtKB">
        <authorList>
            <consortium name="Ensembl"/>
        </authorList>
    </citation>
    <scope>IDENTIFICATION</scope>
</reference>
<dbReference type="InterPro" id="IPR036179">
    <property type="entry name" value="Ig-like_dom_sf"/>
</dbReference>
<dbReference type="InterPro" id="IPR003599">
    <property type="entry name" value="Ig_sub"/>
</dbReference>
<dbReference type="GO" id="GO:0038023">
    <property type="term" value="F:signaling receptor activity"/>
    <property type="evidence" value="ECO:0007669"/>
    <property type="project" value="InterPro"/>
</dbReference>
<dbReference type="SMART" id="SM00409">
    <property type="entry name" value="IG"/>
    <property type="match status" value="1"/>
</dbReference>
<feature type="region of interest" description="Disordered" evidence="1">
    <location>
        <begin position="207"/>
        <end position="281"/>
    </location>
</feature>
<evidence type="ECO:0000313" key="6">
    <source>
        <dbReference type="Ensembl" id="ENSAMXP00005040257.1"/>
    </source>
</evidence>
<dbReference type="Proteomes" id="UP000694621">
    <property type="component" value="Unplaced"/>
</dbReference>
<feature type="signal peptide" evidence="3">
    <location>
        <begin position="1"/>
        <end position="18"/>
    </location>
</feature>
<dbReference type="InterPro" id="IPR039257">
    <property type="entry name" value="BTLA"/>
</dbReference>
<evidence type="ECO:0000313" key="8">
    <source>
        <dbReference type="Proteomes" id="UP000752171"/>
    </source>
</evidence>
<dbReference type="Proteomes" id="UP000752171">
    <property type="component" value="Unassembled WGS sequence"/>
</dbReference>
<accession>A0A8B9KR11</accession>
<feature type="domain" description="Ig-like" evidence="4">
    <location>
        <begin position="36"/>
        <end position="141"/>
    </location>
</feature>
<dbReference type="SUPFAM" id="SSF48726">
    <property type="entry name" value="Immunoglobulin"/>
    <property type="match status" value="1"/>
</dbReference>
<dbReference type="GO" id="GO:0005886">
    <property type="term" value="C:plasma membrane"/>
    <property type="evidence" value="ECO:0007669"/>
    <property type="project" value="InterPro"/>
</dbReference>
<evidence type="ECO:0000256" key="3">
    <source>
        <dbReference type="SAM" id="SignalP"/>
    </source>
</evidence>
<feature type="compositionally biased region" description="Basic residues" evidence="1">
    <location>
        <begin position="264"/>
        <end position="281"/>
    </location>
</feature>
<evidence type="ECO:0000256" key="1">
    <source>
        <dbReference type="SAM" id="MobiDB-lite"/>
    </source>
</evidence>
<name>A0A8B9KR11_ASTMX</name>
<keyword evidence="2" id="KW-1133">Transmembrane helix</keyword>
<dbReference type="PANTHER" id="PTHR37996:SF1">
    <property type="entry name" value="B- AND T-LYMPHOCYTE ATTENUATOR"/>
    <property type="match status" value="1"/>
</dbReference>
<dbReference type="Ensembl" id="ENSAMXT00005043835.1">
    <property type="protein sequence ID" value="ENSAMXP00005040257.1"/>
    <property type="gene ID" value="ENSAMXG00005018942.1"/>
</dbReference>
<reference evidence="5 8" key="1">
    <citation type="submission" date="2021-07" db="EMBL/GenBank/DDBJ databases">
        <authorList>
            <person name="Imarazene B."/>
            <person name="Zahm M."/>
            <person name="Klopp C."/>
            <person name="Cabau C."/>
            <person name="Beille S."/>
            <person name="Jouanno E."/>
            <person name="Castinel A."/>
            <person name="Lluch J."/>
            <person name="Gil L."/>
            <person name="Kuchtly C."/>
            <person name="Lopez Roques C."/>
            <person name="Donnadieu C."/>
            <person name="Parrinello H."/>
            <person name="Journot L."/>
            <person name="Du K."/>
            <person name="Schartl M."/>
            <person name="Retaux S."/>
            <person name="Guiguen Y."/>
        </authorList>
    </citation>
    <scope>NUCLEOTIDE SEQUENCE [LARGE SCALE GENOMIC DNA]</scope>
    <source>
        <strain evidence="5">Pach_M1</strain>
        <tissue evidence="5">Testis</tissue>
    </source>
</reference>
<organism evidence="6 7">
    <name type="scientific">Astyanax mexicanus</name>
    <name type="common">Blind cave fish</name>
    <name type="synonym">Astyanax fasciatus mexicanus</name>
    <dbReference type="NCBI Taxonomy" id="7994"/>
    <lineage>
        <taxon>Eukaryota</taxon>
        <taxon>Metazoa</taxon>
        <taxon>Chordata</taxon>
        <taxon>Craniata</taxon>
        <taxon>Vertebrata</taxon>
        <taxon>Euteleostomi</taxon>
        <taxon>Actinopterygii</taxon>
        <taxon>Neopterygii</taxon>
        <taxon>Teleostei</taxon>
        <taxon>Ostariophysi</taxon>
        <taxon>Characiformes</taxon>
        <taxon>Characoidei</taxon>
        <taxon>Acestrorhamphidae</taxon>
        <taxon>Acestrorhamphinae</taxon>
        <taxon>Astyanax</taxon>
    </lineage>
</organism>
<evidence type="ECO:0000256" key="2">
    <source>
        <dbReference type="SAM" id="Phobius"/>
    </source>
</evidence>